<gene>
    <name evidence="1" type="ORF">SLEP1_g1173</name>
</gene>
<protein>
    <submittedName>
        <fullName evidence="1">Uncharacterized protein</fullName>
    </submittedName>
</protein>
<dbReference type="EMBL" id="BPVZ01000001">
    <property type="protein sequence ID" value="GKU86681.1"/>
    <property type="molecule type" value="Genomic_DNA"/>
</dbReference>
<evidence type="ECO:0000313" key="1">
    <source>
        <dbReference type="EMBL" id="GKU86681.1"/>
    </source>
</evidence>
<proteinExistence type="predicted"/>
<organism evidence="1 2">
    <name type="scientific">Rubroshorea leprosula</name>
    <dbReference type="NCBI Taxonomy" id="152421"/>
    <lineage>
        <taxon>Eukaryota</taxon>
        <taxon>Viridiplantae</taxon>
        <taxon>Streptophyta</taxon>
        <taxon>Embryophyta</taxon>
        <taxon>Tracheophyta</taxon>
        <taxon>Spermatophyta</taxon>
        <taxon>Magnoliopsida</taxon>
        <taxon>eudicotyledons</taxon>
        <taxon>Gunneridae</taxon>
        <taxon>Pentapetalae</taxon>
        <taxon>rosids</taxon>
        <taxon>malvids</taxon>
        <taxon>Malvales</taxon>
        <taxon>Dipterocarpaceae</taxon>
        <taxon>Rubroshorea</taxon>
    </lineage>
</organism>
<comment type="caution">
    <text evidence="1">The sequence shown here is derived from an EMBL/GenBank/DDBJ whole genome shotgun (WGS) entry which is preliminary data.</text>
</comment>
<evidence type="ECO:0000313" key="2">
    <source>
        <dbReference type="Proteomes" id="UP001054252"/>
    </source>
</evidence>
<name>A0AAV5HHN4_9ROSI</name>
<sequence length="211" mass="22404">MAHDVDALSRSRVHLHVSTATPCHGLGIDTANSCQAHLLSVPCHARACACACARAPQCLEPFHTHACQHLDPACPCVHSCLRPGHSRAPTDVPNCSRTLPHVLSVTSHHGPGIDASAGKARCVLRDLPCACVLVCLHVIVATLCRDTDTCVPHARVHACTYARARACPRVCARTPLCCMACPLDVAHTPSVPVAAAPYHDAHDFSPRTRVP</sequence>
<dbReference type="AlphaFoldDB" id="A0AAV5HHN4"/>
<accession>A0AAV5HHN4</accession>
<reference evidence="1 2" key="1">
    <citation type="journal article" date="2021" name="Commun. Biol.">
        <title>The genome of Shorea leprosula (Dipterocarpaceae) highlights the ecological relevance of drought in aseasonal tropical rainforests.</title>
        <authorList>
            <person name="Ng K.K.S."/>
            <person name="Kobayashi M.J."/>
            <person name="Fawcett J.A."/>
            <person name="Hatakeyama M."/>
            <person name="Paape T."/>
            <person name="Ng C.H."/>
            <person name="Ang C.C."/>
            <person name="Tnah L.H."/>
            <person name="Lee C.T."/>
            <person name="Nishiyama T."/>
            <person name="Sese J."/>
            <person name="O'Brien M.J."/>
            <person name="Copetti D."/>
            <person name="Mohd Noor M.I."/>
            <person name="Ong R.C."/>
            <person name="Putra M."/>
            <person name="Sireger I.Z."/>
            <person name="Indrioko S."/>
            <person name="Kosugi Y."/>
            <person name="Izuno A."/>
            <person name="Isagi Y."/>
            <person name="Lee S.L."/>
            <person name="Shimizu K.K."/>
        </authorList>
    </citation>
    <scope>NUCLEOTIDE SEQUENCE [LARGE SCALE GENOMIC DNA]</scope>
    <source>
        <strain evidence="1">214</strain>
    </source>
</reference>
<dbReference type="Proteomes" id="UP001054252">
    <property type="component" value="Unassembled WGS sequence"/>
</dbReference>
<keyword evidence="2" id="KW-1185">Reference proteome</keyword>